<dbReference type="InterPro" id="IPR036097">
    <property type="entry name" value="HisK_dim/P_sf"/>
</dbReference>
<keyword evidence="4" id="KW-0597">Phosphoprotein</keyword>
<dbReference type="Pfam" id="PF02518">
    <property type="entry name" value="HATPase_c"/>
    <property type="match status" value="1"/>
</dbReference>
<dbReference type="PANTHER" id="PTHR45436:SF5">
    <property type="entry name" value="SENSOR HISTIDINE KINASE TRCS"/>
    <property type="match status" value="1"/>
</dbReference>
<dbReference type="SUPFAM" id="SSF158472">
    <property type="entry name" value="HAMP domain-like"/>
    <property type="match status" value="1"/>
</dbReference>
<evidence type="ECO:0000256" key="11">
    <source>
        <dbReference type="SAM" id="MobiDB-lite"/>
    </source>
</evidence>
<dbReference type="Gene3D" id="1.10.287.130">
    <property type="match status" value="1"/>
</dbReference>
<dbReference type="InterPro" id="IPR050428">
    <property type="entry name" value="TCS_sensor_his_kinase"/>
</dbReference>
<evidence type="ECO:0000256" key="5">
    <source>
        <dbReference type="ARBA" id="ARBA00022679"/>
    </source>
</evidence>
<dbReference type="Gene3D" id="6.10.340.10">
    <property type="match status" value="1"/>
</dbReference>
<keyword evidence="16" id="KW-1185">Reference proteome</keyword>
<dbReference type="RefSeq" id="WP_340268170.1">
    <property type="nucleotide sequence ID" value="NZ_JBBEOG010000002.1"/>
</dbReference>
<evidence type="ECO:0000313" key="15">
    <source>
        <dbReference type="EMBL" id="MFC5380484.1"/>
    </source>
</evidence>
<dbReference type="InterPro" id="IPR036890">
    <property type="entry name" value="HATPase_C_sf"/>
</dbReference>
<dbReference type="InterPro" id="IPR003594">
    <property type="entry name" value="HATPase_dom"/>
</dbReference>
<evidence type="ECO:0000313" key="16">
    <source>
        <dbReference type="Proteomes" id="UP001596122"/>
    </source>
</evidence>
<proteinExistence type="predicted"/>
<dbReference type="PRINTS" id="PR00344">
    <property type="entry name" value="BCTRLSENSOR"/>
</dbReference>
<keyword evidence="7 15" id="KW-0418">Kinase</keyword>
<dbReference type="SMART" id="SM00304">
    <property type="entry name" value="HAMP"/>
    <property type="match status" value="1"/>
</dbReference>
<dbReference type="Gene3D" id="3.30.565.10">
    <property type="entry name" value="Histidine kinase-like ATPase, C-terminal domain"/>
    <property type="match status" value="1"/>
</dbReference>
<dbReference type="CDD" id="cd00082">
    <property type="entry name" value="HisKA"/>
    <property type="match status" value="1"/>
</dbReference>
<dbReference type="CDD" id="cd00075">
    <property type="entry name" value="HATPase"/>
    <property type="match status" value="1"/>
</dbReference>
<evidence type="ECO:0000256" key="6">
    <source>
        <dbReference type="ARBA" id="ARBA00022692"/>
    </source>
</evidence>
<keyword evidence="5" id="KW-0808">Transferase</keyword>
<dbReference type="PANTHER" id="PTHR45436">
    <property type="entry name" value="SENSOR HISTIDINE KINASE YKOH"/>
    <property type="match status" value="1"/>
</dbReference>
<dbReference type="EMBL" id="JBHSLD010000007">
    <property type="protein sequence ID" value="MFC5380484.1"/>
    <property type="molecule type" value="Genomic_DNA"/>
</dbReference>
<dbReference type="SMART" id="SM00388">
    <property type="entry name" value="HisKA"/>
    <property type="match status" value="1"/>
</dbReference>
<evidence type="ECO:0000256" key="3">
    <source>
        <dbReference type="ARBA" id="ARBA00012438"/>
    </source>
</evidence>
<evidence type="ECO:0000256" key="9">
    <source>
        <dbReference type="ARBA" id="ARBA00023012"/>
    </source>
</evidence>
<comment type="catalytic activity">
    <reaction evidence="1">
        <text>ATP + protein L-histidine = ADP + protein N-phospho-L-histidine.</text>
        <dbReference type="EC" id="2.7.13.3"/>
    </reaction>
</comment>
<dbReference type="PROSITE" id="PS50109">
    <property type="entry name" value="HIS_KIN"/>
    <property type="match status" value="1"/>
</dbReference>
<organism evidence="15 16">
    <name type="scientific">Aquipuribacter nitratireducens</name>
    <dbReference type="NCBI Taxonomy" id="650104"/>
    <lineage>
        <taxon>Bacteria</taxon>
        <taxon>Bacillati</taxon>
        <taxon>Actinomycetota</taxon>
        <taxon>Actinomycetes</taxon>
        <taxon>Micrococcales</taxon>
        <taxon>Intrasporangiaceae</taxon>
        <taxon>Aquipuribacter</taxon>
    </lineage>
</organism>
<dbReference type="InterPro" id="IPR003660">
    <property type="entry name" value="HAMP_dom"/>
</dbReference>
<accession>A0ABW0GKZ1</accession>
<dbReference type="SUPFAM" id="SSF47384">
    <property type="entry name" value="Homodimeric domain of signal transducing histidine kinase"/>
    <property type="match status" value="1"/>
</dbReference>
<dbReference type="GO" id="GO:0016301">
    <property type="term" value="F:kinase activity"/>
    <property type="evidence" value="ECO:0007669"/>
    <property type="project" value="UniProtKB-KW"/>
</dbReference>
<evidence type="ECO:0000256" key="2">
    <source>
        <dbReference type="ARBA" id="ARBA00004236"/>
    </source>
</evidence>
<dbReference type="InterPro" id="IPR005467">
    <property type="entry name" value="His_kinase_dom"/>
</dbReference>
<name>A0ABW0GKZ1_9MICO</name>
<reference evidence="16" key="1">
    <citation type="journal article" date="2019" name="Int. J. Syst. Evol. Microbiol.">
        <title>The Global Catalogue of Microorganisms (GCM) 10K type strain sequencing project: providing services to taxonomists for standard genome sequencing and annotation.</title>
        <authorList>
            <consortium name="The Broad Institute Genomics Platform"/>
            <consortium name="The Broad Institute Genome Sequencing Center for Infectious Disease"/>
            <person name="Wu L."/>
            <person name="Ma J."/>
        </authorList>
    </citation>
    <scope>NUCLEOTIDE SEQUENCE [LARGE SCALE GENOMIC DNA]</scope>
    <source>
        <strain evidence="16">CCUG 43114</strain>
    </source>
</reference>
<sequence length="521" mass="55679">MTRSVRAQVVGAVVLLLVVGLAVSAVLSYVVQYNDVDERVARELEQEVQEFETLASGPLNPVTGEPWQGVDEVLTTLVTTLAPEENQVLLGFVDGRLVTVQESTERIDFEDETAALADIVAFPAPGIGSTDTSQGRLAFAAVPVVDPADGRDALFVATYLVSDEYAEVTGTIRDRAVVYGAVVVVVAAVGWLLLGRLLAPLAALRDAAASIDDQDLSRRIDVEGRDEVSDLGRRFNAMLDRLESAFASQRDLLNDVGHELRTPVTIVRGHLDLLDADDPTDVRATRELVLDELDRMSRLVDDLITLAKSERPDFVRPGPVDVTVLTDEVLEKVSAVAPRSWRLDGLAAGTVLLDRERVTQALVQLAANAVTHTAPHDEIAIGSARVAGDDTGAGDRVLLWVRDTGPGVDPDDEEHIFRRFGRGTGEDRGSGTGLGLAIVQAIAVAHGGGVVLENAPGEGATFVLDLPWVPAGQPDEDLEVPHRPVDGPYPPEGPPDDGAYDLSLYRPPHGADGPRPDGAHR</sequence>
<evidence type="ECO:0000256" key="4">
    <source>
        <dbReference type="ARBA" id="ARBA00022553"/>
    </source>
</evidence>
<comment type="caution">
    <text evidence="15">The sequence shown here is derived from an EMBL/GenBank/DDBJ whole genome shotgun (WGS) entry which is preliminary data.</text>
</comment>
<feature type="domain" description="Histidine kinase" evidence="13">
    <location>
        <begin position="255"/>
        <end position="470"/>
    </location>
</feature>
<evidence type="ECO:0000259" key="14">
    <source>
        <dbReference type="PROSITE" id="PS50885"/>
    </source>
</evidence>
<evidence type="ECO:0000256" key="12">
    <source>
        <dbReference type="SAM" id="Phobius"/>
    </source>
</evidence>
<dbReference type="SUPFAM" id="SSF55874">
    <property type="entry name" value="ATPase domain of HSP90 chaperone/DNA topoisomerase II/histidine kinase"/>
    <property type="match status" value="1"/>
</dbReference>
<dbReference type="CDD" id="cd06225">
    <property type="entry name" value="HAMP"/>
    <property type="match status" value="1"/>
</dbReference>
<dbReference type="Pfam" id="PF00512">
    <property type="entry name" value="HisKA"/>
    <property type="match status" value="1"/>
</dbReference>
<dbReference type="Proteomes" id="UP001596122">
    <property type="component" value="Unassembled WGS sequence"/>
</dbReference>
<evidence type="ECO:0000259" key="13">
    <source>
        <dbReference type="PROSITE" id="PS50109"/>
    </source>
</evidence>
<feature type="region of interest" description="Disordered" evidence="11">
    <location>
        <begin position="473"/>
        <end position="521"/>
    </location>
</feature>
<dbReference type="PROSITE" id="PS50885">
    <property type="entry name" value="HAMP"/>
    <property type="match status" value="1"/>
</dbReference>
<dbReference type="InterPro" id="IPR004358">
    <property type="entry name" value="Sig_transdc_His_kin-like_C"/>
</dbReference>
<feature type="domain" description="HAMP" evidence="14">
    <location>
        <begin position="195"/>
        <end position="247"/>
    </location>
</feature>
<dbReference type="EC" id="2.7.13.3" evidence="3"/>
<comment type="subcellular location">
    <subcellularLocation>
        <location evidence="2">Cell membrane</location>
    </subcellularLocation>
</comment>
<keyword evidence="6 12" id="KW-0812">Transmembrane</keyword>
<keyword evidence="9" id="KW-0902">Two-component regulatory system</keyword>
<dbReference type="Pfam" id="PF00672">
    <property type="entry name" value="HAMP"/>
    <property type="match status" value="1"/>
</dbReference>
<evidence type="ECO:0000256" key="10">
    <source>
        <dbReference type="ARBA" id="ARBA00023136"/>
    </source>
</evidence>
<keyword evidence="8 12" id="KW-1133">Transmembrane helix</keyword>
<evidence type="ECO:0000256" key="8">
    <source>
        <dbReference type="ARBA" id="ARBA00022989"/>
    </source>
</evidence>
<gene>
    <name evidence="15" type="ORF">ACFPJ6_06760</name>
</gene>
<evidence type="ECO:0000256" key="7">
    <source>
        <dbReference type="ARBA" id="ARBA00022777"/>
    </source>
</evidence>
<dbReference type="SMART" id="SM00387">
    <property type="entry name" value="HATPase_c"/>
    <property type="match status" value="1"/>
</dbReference>
<feature type="compositionally biased region" description="Basic and acidic residues" evidence="11">
    <location>
        <begin position="512"/>
        <end position="521"/>
    </location>
</feature>
<keyword evidence="10 12" id="KW-0472">Membrane</keyword>
<dbReference type="InterPro" id="IPR003661">
    <property type="entry name" value="HisK_dim/P_dom"/>
</dbReference>
<protein>
    <recommendedName>
        <fullName evidence="3">histidine kinase</fullName>
        <ecNumber evidence="3">2.7.13.3</ecNumber>
    </recommendedName>
</protein>
<evidence type="ECO:0000256" key="1">
    <source>
        <dbReference type="ARBA" id="ARBA00000085"/>
    </source>
</evidence>
<feature type="transmembrane region" description="Helical" evidence="12">
    <location>
        <begin position="176"/>
        <end position="195"/>
    </location>
</feature>